<dbReference type="PANTHER" id="PTHR30363">
    <property type="entry name" value="HTH-TYPE TRANSCRIPTIONAL REGULATOR SRLR-RELATED"/>
    <property type="match status" value="1"/>
</dbReference>
<dbReference type="PROSITE" id="PS51000">
    <property type="entry name" value="HTH_DEOR_2"/>
    <property type="match status" value="1"/>
</dbReference>
<dbReference type="PROSITE" id="PS00894">
    <property type="entry name" value="HTH_DEOR_1"/>
    <property type="match status" value="1"/>
</dbReference>
<dbReference type="InterPro" id="IPR001034">
    <property type="entry name" value="DeoR_HTH"/>
</dbReference>
<keyword evidence="3" id="KW-0804">Transcription</keyword>
<dbReference type="InterPro" id="IPR036388">
    <property type="entry name" value="WH-like_DNA-bd_sf"/>
</dbReference>
<proteinExistence type="predicted"/>
<name>A0ABS7BXH3_9BACL</name>
<dbReference type="Pfam" id="PF08220">
    <property type="entry name" value="HTH_DeoR"/>
    <property type="match status" value="1"/>
</dbReference>
<dbReference type="InterPro" id="IPR037171">
    <property type="entry name" value="NagB/RpiA_transferase-like"/>
</dbReference>
<dbReference type="SUPFAM" id="SSF46785">
    <property type="entry name" value="Winged helix' DNA-binding domain"/>
    <property type="match status" value="1"/>
</dbReference>
<dbReference type="Proteomes" id="UP001519887">
    <property type="component" value="Unassembled WGS sequence"/>
</dbReference>
<dbReference type="Pfam" id="PF00455">
    <property type="entry name" value="DeoRC"/>
    <property type="match status" value="1"/>
</dbReference>
<comment type="caution">
    <text evidence="5">The sequence shown here is derived from an EMBL/GenBank/DDBJ whole genome shotgun (WGS) entry which is preliminary data.</text>
</comment>
<dbReference type="RefSeq" id="WP_210044711.1">
    <property type="nucleotide sequence ID" value="NZ_JBHLVU010000077.1"/>
</dbReference>
<dbReference type="Gene3D" id="1.10.10.10">
    <property type="entry name" value="Winged helix-like DNA-binding domain superfamily/Winged helix DNA-binding domain"/>
    <property type="match status" value="1"/>
</dbReference>
<evidence type="ECO:0000256" key="1">
    <source>
        <dbReference type="ARBA" id="ARBA00023015"/>
    </source>
</evidence>
<keyword evidence="6" id="KW-1185">Reference proteome</keyword>
<evidence type="ECO:0000313" key="5">
    <source>
        <dbReference type="EMBL" id="MBW7453359.1"/>
    </source>
</evidence>
<evidence type="ECO:0000313" key="6">
    <source>
        <dbReference type="Proteomes" id="UP001519887"/>
    </source>
</evidence>
<dbReference type="InterPro" id="IPR014036">
    <property type="entry name" value="DeoR-like_C"/>
</dbReference>
<keyword evidence="1" id="KW-0805">Transcription regulation</keyword>
<dbReference type="PRINTS" id="PR00037">
    <property type="entry name" value="HTHLACR"/>
</dbReference>
<dbReference type="InterPro" id="IPR050313">
    <property type="entry name" value="Carb_Metab_HTH_regulators"/>
</dbReference>
<protein>
    <submittedName>
        <fullName evidence="5">DeoR/GlpR family DNA-binding transcription regulator</fullName>
    </submittedName>
</protein>
<gene>
    <name evidence="5" type="ORF">K0U00_04840</name>
</gene>
<evidence type="ECO:0000259" key="4">
    <source>
        <dbReference type="PROSITE" id="PS51000"/>
    </source>
</evidence>
<reference evidence="5 6" key="1">
    <citation type="submission" date="2021-07" db="EMBL/GenBank/DDBJ databases">
        <title>Paenibacillus radiodurans sp. nov., isolated from the southeastern edge of Tengger Desert.</title>
        <authorList>
            <person name="Zhang G."/>
        </authorList>
    </citation>
    <scope>NUCLEOTIDE SEQUENCE [LARGE SCALE GENOMIC DNA]</scope>
    <source>
        <strain evidence="5 6">CCM 7311</strain>
    </source>
</reference>
<feature type="domain" description="HTH deoR-type" evidence="4">
    <location>
        <begin position="3"/>
        <end position="58"/>
    </location>
</feature>
<dbReference type="PANTHER" id="PTHR30363:SF44">
    <property type="entry name" value="AGA OPERON TRANSCRIPTIONAL REPRESSOR-RELATED"/>
    <property type="match status" value="1"/>
</dbReference>
<dbReference type="Gene3D" id="3.40.50.1360">
    <property type="match status" value="1"/>
</dbReference>
<evidence type="ECO:0000256" key="3">
    <source>
        <dbReference type="ARBA" id="ARBA00023163"/>
    </source>
</evidence>
<dbReference type="EMBL" id="JAHZIK010000065">
    <property type="protein sequence ID" value="MBW7453359.1"/>
    <property type="molecule type" value="Genomic_DNA"/>
</dbReference>
<dbReference type="GO" id="GO:0003677">
    <property type="term" value="F:DNA binding"/>
    <property type="evidence" value="ECO:0007669"/>
    <property type="project" value="UniProtKB-KW"/>
</dbReference>
<keyword evidence="2 5" id="KW-0238">DNA-binding</keyword>
<dbReference type="InterPro" id="IPR018356">
    <property type="entry name" value="Tscrpt_reg_HTH_DeoR_CS"/>
</dbReference>
<dbReference type="SMART" id="SM00420">
    <property type="entry name" value="HTH_DEOR"/>
    <property type="match status" value="1"/>
</dbReference>
<dbReference type="SUPFAM" id="SSF100950">
    <property type="entry name" value="NagB/RpiA/CoA transferase-like"/>
    <property type="match status" value="1"/>
</dbReference>
<accession>A0ABS7BXH3</accession>
<dbReference type="InterPro" id="IPR036390">
    <property type="entry name" value="WH_DNA-bd_sf"/>
</dbReference>
<dbReference type="SMART" id="SM01134">
    <property type="entry name" value="DeoRC"/>
    <property type="match status" value="1"/>
</dbReference>
<evidence type="ECO:0000256" key="2">
    <source>
        <dbReference type="ARBA" id="ARBA00023125"/>
    </source>
</evidence>
<sequence>MLAAVRYQRIVDLVNERGSVRVTELSQLCQVTEETIRRDLGRLESEGRLYRSFGGALGIRTYTPEISYKEREITNIKEKSKIAEAAIQHIAPHERIVLDASTTAWYMSSKLPDIPLTVITNSLKVSLELSMKKNIQVFNTGGTMLSHSLSFVGPIAEKTVDDFHVNKAFISCKGVHLERGISESNEMQARIKKKMMQMAEEVYVLADYSKFDIQSFVSVNGWQGIHHLITDAKTSPDIINQLRGKQIQVIQLME</sequence>
<organism evidence="5 6">
    <name type="scientific">Paenibacillus sepulcri</name>
    <dbReference type="NCBI Taxonomy" id="359917"/>
    <lineage>
        <taxon>Bacteria</taxon>
        <taxon>Bacillati</taxon>
        <taxon>Bacillota</taxon>
        <taxon>Bacilli</taxon>
        <taxon>Bacillales</taxon>
        <taxon>Paenibacillaceae</taxon>
        <taxon>Paenibacillus</taxon>
    </lineage>
</organism>